<evidence type="ECO:0000259" key="7">
    <source>
        <dbReference type="Pfam" id="PF02769"/>
    </source>
</evidence>
<dbReference type="InterPro" id="IPR036676">
    <property type="entry name" value="PurM-like_C_sf"/>
</dbReference>
<dbReference type="Gene3D" id="3.30.1330.10">
    <property type="entry name" value="PurM-like, N-terminal domain"/>
    <property type="match status" value="1"/>
</dbReference>
<dbReference type="Proteomes" id="UP000663929">
    <property type="component" value="Chromosome"/>
</dbReference>
<dbReference type="InterPro" id="IPR004536">
    <property type="entry name" value="SPS/SelD"/>
</dbReference>
<reference evidence="8" key="1">
    <citation type="submission" date="2021-03" db="EMBL/GenBank/DDBJ databases">
        <title>Acanthopleuribacteraceae sp. M133.</title>
        <authorList>
            <person name="Wang G."/>
        </authorList>
    </citation>
    <scope>NUCLEOTIDE SEQUENCE</scope>
    <source>
        <strain evidence="8">M133</strain>
    </source>
</reference>
<dbReference type="AlphaFoldDB" id="A0A8A4TT57"/>
<keyword evidence="3" id="KW-0418">Kinase</keyword>
<feature type="domain" description="PurM-like N-terminal" evidence="6">
    <location>
        <begin position="24"/>
        <end position="131"/>
    </location>
</feature>
<evidence type="ECO:0000259" key="6">
    <source>
        <dbReference type="Pfam" id="PF00586"/>
    </source>
</evidence>
<dbReference type="Pfam" id="PF00586">
    <property type="entry name" value="AIRS"/>
    <property type="match status" value="1"/>
</dbReference>
<feature type="domain" description="PurM-like C-terminal" evidence="7">
    <location>
        <begin position="143"/>
        <end position="317"/>
    </location>
</feature>
<name>A0A8A4TT57_SULCO</name>
<evidence type="ECO:0000313" key="8">
    <source>
        <dbReference type="EMBL" id="QTD52241.1"/>
    </source>
</evidence>
<dbReference type="SUPFAM" id="SSF56042">
    <property type="entry name" value="PurM C-terminal domain-like"/>
    <property type="match status" value="1"/>
</dbReference>
<sequence length="320" mass="34216">MGDIFSAIPPSEDPNLLVGFSGHEDGAVYRLDGDRALVQTVDFFTPIVDDPRDFGAIAAANALSDVYAMGARPLTALSLVCYPYKSMDIEILTEIVAGGAEKVCEAGALVVGGHSVGDAEIKFGYAVTGEVHPDAVWRNQGARPGDRLVLTKPLGTGVLTTAVKQDKLPTDLLTEPIAEMKRLNRYTAEAARDLKVHAATDITGFGLLGHLYEMVSPNRLGARVQCDALRLFEGIWEGIEAGALTGAHRTNLEYIETYTVPRTAAFTRYEKAVLDPQTSGGLLFALPADQADVLMGRLEASGHRPSLVGEITDTPELTCC</sequence>
<dbReference type="NCBIfam" id="TIGR00476">
    <property type="entry name" value="selD"/>
    <property type="match status" value="1"/>
</dbReference>
<dbReference type="EC" id="2.7.9.3" evidence="8"/>
<evidence type="ECO:0000256" key="1">
    <source>
        <dbReference type="ARBA" id="ARBA00022679"/>
    </source>
</evidence>
<gene>
    <name evidence="8" type="primary">selD</name>
    <name evidence="8" type="ORF">J3U87_07185</name>
</gene>
<dbReference type="PANTHER" id="PTHR10256">
    <property type="entry name" value="SELENIDE, WATER DIKINASE"/>
    <property type="match status" value="1"/>
</dbReference>
<dbReference type="KEGG" id="scor:J3U87_07185"/>
<protein>
    <submittedName>
        <fullName evidence="8">Selenide, water dikinase SelD</fullName>
        <ecNumber evidence="8">2.7.9.3</ecNumber>
    </submittedName>
</protein>
<dbReference type="GO" id="GO:0005524">
    <property type="term" value="F:ATP binding"/>
    <property type="evidence" value="ECO:0007669"/>
    <property type="project" value="UniProtKB-KW"/>
</dbReference>
<keyword evidence="4" id="KW-0067">ATP-binding</keyword>
<dbReference type="CDD" id="cd02195">
    <property type="entry name" value="SelD"/>
    <property type="match status" value="1"/>
</dbReference>
<dbReference type="GO" id="GO:0016260">
    <property type="term" value="P:selenocysteine biosynthetic process"/>
    <property type="evidence" value="ECO:0007669"/>
    <property type="project" value="TreeGrafter"/>
</dbReference>
<organism evidence="8 9">
    <name type="scientific">Sulfidibacter corallicola</name>
    <dbReference type="NCBI Taxonomy" id="2818388"/>
    <lineage>
        <taxon>Bacteria</taxon>
        <taxon>Pseudomonadati</taxon>
        <taxon>Acidobacteriota</taxon>
        <taxon>Holophagae</taxon>
        <taxon>Acanthopleuribacterales</taxon>
        <taxon>Acanthopleuribacteraceae</taxon>
        <taxon>Sulfidibacter</taxon>
    </lineage>
</organism>
<dbReference type="Gene3D" id="3.90.650.10">
    <property type="entry name" value="PurM-like C-terminal domain"/>
    <property type="match status" value="1"/>
</dbReference>
<dbReference type="InterPro" id="IPR016188">
    <property type="entry name" value="PurM-like_N"/>
</dbReference>
<dbReference type="PIRSF" id="PIRSF036407">
    <property type="entry name" value="Selenphspht_syn"/>
    <property type="match status" value="1"/>
</dbReference>
<keyword evidence="9" id="KW-1185">Reference proteome</keyword>
<dbReference type="EMBL" id="CP071793">
    <property type="protein sequence ID" value="QTD52241.1"/>
    <property type="molecule type" value="Genomic_DNA"/>
</dbReference>
<keyword evidence="1 8" id="KW-0808">Transferase</keyword>
<accession>A0A8A4TT57</accession>
<evidence type="ECO:0000256" key="3">
    <source>
        <dbReference type="ARBA" id="ARBA00022777"/>
    </source>
</evidence>
<keyword evidence="5" id="KW-0711">Selenium</keyword>
<dbReference type="PANTHER" id="PTHR10256:SF0">
    <property type="entry name" value="INACTIVE SELENIDE, WATER DIKINASE-LIKE PROTEIN-RELATED"/>
    <property type="match status" value="1"/>
</dbReference>
<evidence type="ECO:0000256" key="5">
    <source>
        <dbReference type="ARBA" id="ARBA00023266"/>
    </source>
</evidence>
<dbReference type="SUPFAM" id="SSF55326">
    <property type="entry name" value="PurM N-terminal domain-like"/>
    <property type="match status" value="1"/>
</dbReference>
<evidence type="ECO:0000256" key="4">
    <source>
        <dbReference type="ARBA" id="ARBA00022840"/>
    </source>
</evidence>
<proteinExistence type="predicted"/>
<keyword evidence="2" id="KW-0547">Nucleotide-binding</keyword>
<dbReference type="GO" id="GO:0004756">
    <property type="term" value="F:selenide, water dikinase activity"/>
    <property type="evidence" value="ECO:0007669"/>
    <property type="project" value="UniProtKB-EC"/>
</dbReference>
<dbReference type="Pfam" id="PF02769">
    <property type="entry name" value="AIRS_C"/>
    <property type="match status" value="1"/>
</dbReference>
<dbReference type="InterPro" id="IPR010918">
    <property type="entry name" value="PurM-like_C_dom"/>
</dbReference>
<evidence type="ECO:0000256" key="2">
    <source>
        <dbReference type="ARBA" id="ARBA00022741"/>
    </source>
</evidence>
<dbReference type="InterPro" id="IPR036921">
    <property type="entry name" value="PurM-like_N_sf"/>
</dbReference>
<evidence type="ECO:0000313" key="9">
    <source>
        <dbReference type="Proteomes" id="UP000663929"/>
    </source>
</evidence>
<dbReference type="GO" id="GO:0005737">
    <property type="term" value="C:cytoplasm"/>
    <property type="evidence" value="ECO:0007669"/>
    <property type="project" value="TreeGrafter"/>
</dbReference>